<keyword evidence="3" id="KW-1185">Reference proteome</keyword>
<dbReference type="Proteomes" id="UP000005713">
    <property type="component" value="Unassembled WGS sequence"/>
</dbReference>
<evidence type="ECO:0000313" key="2">
    <source>
        <dbReference type="EMBL" id="EBA09818.1"/>
    </source>
</evidence>
<dbReference type="OrthoDB" id="7873527at2"/>
<dbReference type="SUPFAM" id="SSF51294">
    <property type="entry name" value="Hedgehog/intein (Hint) domain"/>
    <property type="match status" value="1"/>
</dbReference>
<dbReference type="RefSeq" id="WP_005856066.1">
    <property type="nucleotide sequence ID" value="NZ_AAYA01000002.1"/>
</dbReference>
<organism evidence="2 3">
    <name type="scientific">Sagittula stellata (strain ATCC 700073 / DSM 11524 / E-37)</name>
    <dbReference type="NCBI Taxonomy" id="388399"/>
    <lineage>
        <taxon>Bacteria</taxon>
        <taxon>Pseudomonadati</taxon>
        <taxon>Pseudomonadota</taxon>
        <taxon>Alphaproteobacteria</taxon>
        <taxon>Rhodobacterales</taxon>
        <taxon>Roseobacteraceae</taxon>
        <taxon>Sagittula</taxon>
    </lineage>
</organism>
<protein>
    <recommendedName>
        <fullName evidence="1">Hedgehog/Intein (Hint) domain-containing protein</fullName>
    </recommendedName>
</protein>
<evidence type="ECO:0000313" key="3">
    <source>
        <dbReference type="Proteomes" id="UP000005713"/>
    </source>
</evidence>
<dbReference type="eggNOG" id="COG2931">
    <property type="taxonomic scope" value="Bacteria"/>
</dbReference>
<comment type="caution">
    <text evidence="2">The sequence shown here is derived from an EMBL/GenBank/DDBJ whole genome shotgun (WGS) entry which is preliminary data.</text>
</comment>
<gene>
    <name evidence="2" type="ORF">SSE37_08418</name>
</gene>
<evidence type="ECO:0000259" key="1">
    <source>
        <dbReference type="Pfam" id="PF13403"/>
    </source>
</evidence>
<sequence length="161" mass="17552">MTNRPNARLRARHVVPRETLNAVCAGTLVLTLDGELPVEYLTPGDRIITRTAGTARLHALRHRRLTVDAVSIAHGTLGNARPDRDVILPGCQEILVRDWRASALFGAAQALVPACRLVDGTYIRSLGRETLDLFELHFETPQILYADGLELASAQTVVAPA</sequence>
<dbReference type="AlphaFoldDB" id="A3JZB5"/>
<dbReference type="InterPro" id="IPR036844">
    <property type="entry name" value="Hint_dom_sf"/>
</dbReference>
<dbReference type="Pfam" id="PF13403">
    <property type="entry name" value="Hint_2"/>
    <property type="match status" value="1"/>
</dbReference>
<dbReference type="InterPro" id="IPR028992">
    <property type="entry name" value="Hedgehog/Intein_dom"/>
</dbReference>
<proteinExistence type="predicted"/>
<dbReference type="EMBL" id="AAYA01000002">
    <property type="protein sequence ID" value="EBA09818.1"/>
    <property type="molecule type" value="Genomic_DNA"/>
</dbReference>
<reference evidence="2 3" key="1">
    <citation type="submission" date="2006-06" db="EMBL/GenBank/DDBJ databases">
        <authorList>
            <person name="Moran M.A."/>
            <person name="Ferriera S."/>
            <person name="Johnson J."/>
            <person name="Kravitz S."/>
            <person name="Beeson K."/>
            <person name="Sutton G."/>
            <person name="Rogers Y.-H."/>
            <person name="Friedman R."/>
            <person name="Frazier M."/>
            <person name="Venter J.C."/>
        </authorList>
    </citation>
    <scope>NUCLEOTIDE SEQUENCE [LARGE SCALE GENOMIC DNA]</scope>
    <source>
        <strain evidence="2 3">E-37</strain>
    </source>
</reference>
<name>A3JZB5_SAGS3</name>
<accession>A3JZB5</accession>
<feature type="domain" description="Hedgehog/Intein (Hint)" evidence="1">
    <location>
        <begin position="24"/>
        <end position="154"/>
    </location>
</feature>